<dbReference type="EMBL" id="FNCE01000002">
    <property type="protein sequence ID" value="SDF71614.1"/>
    <property type="molecule type" value="Genomic_DNA"/>
</dbReference>
<dbReference type="Gene3D" id="3.90.550.10">
    <property type="entry name" value="Spore Coat Polysaccharide Biosynthesis Protein SpsA, Chain A"/>
    <property type="match status" value="1"/>
</dbReference>
<dbReference type="Pfam" id="PF02542">
    <property type="entry name" value="YgbB"/>
    <property type="match status" value="1"/>
</dbReference>
<dbReference type="PANTHER" id="PTHR43181:SF1">
    <property type="entry name" value="2-C-METHYL-D-ERYTHRITOL 2,4-CYCLODIPHOSPHATE SYNTHASE, CHLOROPLASTIC"/>
    <property type="match status" value="1"/>
</dbReference>
<evidence type="ECO:0000313" key="13">
    <source>
        <dbReference type="Proteomes" id="UP000199415"/>
    </source>
</evidence>
<evidence type="ECO:0000259" key="11">
    <source>
        <dbReference type="Pfam" id="PF02542"/>
    </source>
</evidence>
<evidence type="ECO:0000256" key="10">
    <source>
        <dbReference type="HAMAP-Rule" id="MF_01520"/>
    </source>
</evidence>
<name>A0A1G7NC80_9PROT</name>
<comment type="similarity">
    <text evidence="3">Belongs to the IspD/TarI cytidylyltransferase family. IspD subfamily.</text>
</comment>
<comment type="similarity">
    <text evidence="10">In the N-terminal section; belongs to the IspD/TarI cytidylyltransferase family. IspD subfamily.</text>
</comment>
<feature type="binding site" evidence="10">
    <location>
        <begin position="233"/>
        <end position="235"/>
    </location>
    <ligand>
        <name>4-CDP-2-C-methyl-D-erythritol 2-phosphate</name>
        <dbReference type="ChEBI" id="CHEBI:57919"/>
    </ligand>
</feature>
<dbReference type="Gene3D" id="3.30.1330.50">
    <property type="entry name" value="2-C-methyl-D-erythritol 2,4-cyclodiphosphate synthase"/>
    <property type="match status" value="1"/>
</dbReference>
<dbReference type="STRING" id="1082479.SAMN05216241_102109"/>
<dbReference type="CDD" id="cd02516">
    <property type="entry name" value="CDP-ME_synthetase"/>
    <property type="match status" value="1"/>
</dbReference>
<dbReference type="GO" id="GO:0046872">
    <property type="term" value="F:metal ion binding"/>
    <property type="evidence" value="ECO:0007669"/>
    <property type="project" value="UniProtKB-KW"/>
</dbReference>
<dbReference type="HAMAP" id="MF_00108">
    <property type="entry name" value="IspD"/>
    <property type="match status" value="1"/>
</dbReference>
<evidence type="ECO:0000256" key="5">
    <source>
        <dbReference type="ARBA" id="ARBA00022695"/>
    </source>
</evidence>
<dbReference type="CDD" id="cd00554">
    <property type="entry name" value="MECDP_synthase"/>
    <property type="match status" value="1"/>
</dbReference>
<dbReference type="GO" id="GO:0019288">
    <property type="term" value="P:isopentenyl diphosphate biosynthetic process, methylerythritol 4-phosphate pathway"/>
    <property type="evidence" value="ECO:0007669"/>
    <property type="project" value="UniProtKB-UniRule"/>
</dbReference>
<feature type="site" description="Transition state stabilizer" evidence="10">
    <location>
        <position position="359"/>
    </location>
</feature>
<comment type="pathway">
    <text evidence="10">Isoprenoid biosynthesis; isopentenyl diphosphate biosynthesis via DXP pathway; isopentenyl diphosphate from 1-deoxy-D-xylulose 5-phosphate: step 4/6.</text>
</comment>
<dbReference type="EC" id="2.7.7.60" evidence="10"/>
<feature type="domain" description="2-C-methyl-D-erythritol 2,4-cyclodiphosphate synthase" evidence="11">
    <location>
        <begin position="227"/>
        <end position="380"/>
    </location>
</feature>
<feature type="site" description="Transition state stabilizer" evidence="10">
    <location>
        <position position="16"/>
    </location>
</feature>
<proteinExistence type="inferred from homology"/>
<dbReference type="InterPro" id="IPR018294">
    <property type="entry name" value="ISPD_synthase_CS"/>
</dbReference>
<dbReference type="InterPro" id="IPR029044">
    <property type="entry name" value="Nucleotide-diphossugar_trans"/>
</dbReference>
<keyword evidence="5 10" id="KW-0548">Nucleotidyltransferase</keyword>
<dbReference type="NCBIfam" id="TIGR00453">
    <property type="entry name" value="ispD"/>
    <property type="match status" value="1"/>
</dbReference>
<dbReference type="InterPro" id="IPR034683">
    <property type="entry name" value="IspD/TarI"/>
</dbReference>
<evidence type="ECO:0000256" key="1">
    <source>
        <dbReference type="ARBA" id="ARBA00001282"/>
    </source>
</evidence>
<feature type="binding site" evidence="10">
    <location>
        <begin position="260"/>
        <end position="261"/>
    </location>
    <ligand>
        <name>4-CDP-2-C-methyl-D-erythritol 2-phosphate</name>
        <dbReference type="ChEBI" id="CHEBI:57919"/>
    </ligand>
</feature>
<keyword evidence="13" id="KW-1185">Reference proteome</keyword>
<keyword evidence="9 10" id="KW-0511">Multifunctional enzyme</keyword>
<feature type="binding site" evidence="10">
    <location>
        <position position="235"/>
    </location>
    <ligand>
        <name>a divalent metal cation</name>
        <dbReference type="ChEBI" id="CHEBI:60240"/>
    </ligand>
</feature>
<comment type="function">
    <text evidence="10">Bifunctional enzyme that catalyzes the formation of 4-diphosphocytidyl-2-C-methyl-D-erythritol from CTP and 2-C-methyl-D-erythritol 4-phosphate (MEP) (IspD), and catalyzes the conversion of 4-diphosphocytidyl-2-C-methyl-D-erythritol 2-phosphate (CDP-ME2P) to 2-C-methyl-D-erythritol 2,4-cyclodiphosphate (ME-CPP) with a corresponding release of cytidine 5-monophosphate (CMP) (IspF).</text>
</comment>
<evidence type="ECO:0000256" key="9">
    <source>
        <dbReference type="ARBA" id="ARBA00023268"/>
    </source>
</evidence>
<sequence>MAGVIAIVVAAGRGTRAGGDRPKQYVPVAGQPLLRHTLAHLAAHPRIDAILPVIHPKDRETFAAVAEGIDVLTPVDGGASRQDSVHRGLEALADRDPDAVLIHDGARPFPDTALIDRVLAALDTQAGAIPALPVSDTLKRAEDRRIVETVPRGDLWRAQTPQGFRYPEILDAHRAATDPSASDDAALAERAGYELTVVDGSTENIKVTTRDDIHRVERWLAGGTETRTGSGFDVHAFGDGAGPVRLCGVDVPSERGLAGHSDADVGLHVLVDALLGAIGAGDIGEHFPPSDDRWKGADSAAFVAHALELVRERGGAIVNVDITLICERPKVGPHRAPMRERVAGLLGLASERVSVKATTTEKLGFVGRREGIAAQAVATVRVPAA</sequence>
<dbReference type="GO" id="GO:0050518">
    <property type="term" value="F:2-C-methyl-D-erythritol 4-phosphate cytidylyltransferase activity"/>
    <property type="evidence" value="ECO:0007669"/>
    <property type="project" value="UniProtKB-UniRule"/>
</dbReference>
<evidence type="ECO:0000256" key="3">
    <source>
        <dbReference type="ARBA" id="ARBA00009789"/>
    </source>
</evidence>
<dbReference type="PANTHER" id="PTHR43181">
    <property type="entry name" value="2-C-METHYL-D-ERYTHRITOL 2,4-CYCLODIPHOSPHATE SYNTHASE, CHLOROPLASTIC"/>
    <property type="match status" value="1"/>
</dbReference>
<feature type="site" description="Positions MEP for the nucleophilic attack" evidence="10">
    <location>
        <position position="206"/>
    </location>
</feature>
<evidence type="ECO:0000256" key="8">
    <source>
        <dbReference type="ARBA" id="ARBA00023239"/>
    </source>
</evidence>
<feature type="binding site" evidence="10">
    <location>
        <begin position="358"/>
        <end position="361"/>
    </location>
    <ligand>
        <name>4-CDP-2-C-methyl-D-erythritol 2-phosphate</name>
        <dbReference type="ChEBI" id="CHEBI:57919"/>
    </ligand>
</feature>
<gene>
    <name evidence="10" type="primary">ispDF</name>
    <name evidence="12" type="ORF">SAMN05216241_102109</name>
</gene>
<comment type="catalytic activity">
    <reaction evidence="10">
        <text>4-CDP-2-C-methyl-D-erythritol 2-phosphate = 2-C-methyl-D-erythritol 2,4-cyclic diphosphate + CMP</text>
        <dbReference type="Rhea" id="RHEA:23864"/>
        <dbReference type="ChEBI" id="CHEBI:57919"/>
        <dbReference type="ChEBI" id="CHEBI:58483"/>
        <dbReference type="ChEBI" id="CHEBI:60377"/>
        <dbReference type="EC" id="4.6.1.12"/>
    </reaction>
</comment>
<evidence type="ECO:0000256" key="4">
    <source>
        <dbReference type="ARBA" id="ARBA00022679"/>
    </source>
</evidence>
<dbReference type="GO" id="GO:0008685">
    <property type="term" value="F:2-C-methyl-D-erythritol 2,4-cyclodiphosphate synthase activity"/>
    <property type="evidence" value="ECO:0007669"/>
    <property type="project" value="UniProtKB-UniRule"/>
</dbReference>
<dbReference type="SUPFAM" id="SSF53448">
    <property type="entry name" value="Nucleotide-diphospho-sugar transferases"/>
    <property type="match status" value="1"/>
</dbReference>
<feature type="site" description="Transition state stabilizer" evidence="10">
    <location>
        <position position="260"/>
    </location>
</feature>
<dbReference type="GO" id="GO:0016114">
    <property type="term" value="P:terpenoid biosynthetic process"/>
    <property type="evidence" value="ECO:0007669"/>
    <property type="project" value="InterPro"/>
</dbReference>
<feature type="binding site" evidence="10">
    <location>
        <position position="268"/>
    </location>
    <ligand>
        <name>a divalent metal cation</name>
        <dbReference type="ChEBI" id="CHEBI:60240"/>
    </ligand>
</feature>
<dbReference type="PROSITE" id="PS01295">
    <property type="entry name" value="ISPD"/>
    <property type="match status" value="1"/>
</dbReference>
<dbReference type="OrthoDB" id="9804336at2"/>
<organism evidence="12 13">
    <name type="scientific">Limimonas halophila</name>
    <dbReference type="NCBI Taxonomy" id="1082479"/>
    <lineage>
        <taxon>Bacteria</taxon>
        <taxon>Pseudomonadati</taxon>
        <taxon>Pseudomonadota</taxon>
        <taxon>Alphaproteobacteria</taxon>
        <taxon>Rhodospirillales</taxon>
        <taxon>Rhodovibrionaceae</taxon>
        <taxon>Limimonas</taxon>
    </lineage>
</organism>
<dbReference type="FunFam" id="3.90.550.10:FF:000003">
    <property type="entry name" value="2-C-methyl-D-erythritol 4-phosphate cytidylyltransferase"/>
    <property type="match status" value="1"/>
</dbReference>
<feature type="binding site" evidence="10">
    <location>
        <position position="233"/>
    </location>
    <ligand>
        <name>a divalent metal cation</name>
        <dbReference type="ChEBI" id="CHEBI:60240"/>
    </ligand>
</feature>
<feature type="region of interest" description="2-C-methyl-D-erythritol 2,4-cyclodiphosphate synthase" evidence="10">
    <location>
        <begin position="227"/>
        <end position="385"/>
    </location>
</feature>
<keyword evidence="7 10" id="KW-0414">Isoprene biosynthesis</keyword>
<evidence type="ECO:0000313" key="12">
    <source>
        <dbReference type="EMBL" id="SDF71614.1"/>
    </source>
</evidence>
<evidence type="ECO:0000256" key="7">
    <source>
        <dbReference type="ARBA" id="ARBA00023229"/>
    </source>
</evidence>
<feature type="binding site" evidence="10">
    <location>
        <position position="365"/>
    </location>
    <ligand>
        <name>4-CDP-2-C-methyl-D-erythritol 2-phosphate</name>
        <dbReference type="ChEBI" id="CHEBI:57919"/>
    </ligand>
</feature>
<reference evidence="12 13" key="1">
    <citation type="submission" date="2016-10" db="EMBL/GenBank/DDBJ databases">
        <authorList>
            <person name="de Groot N.N."/>
        </authorList>
    </citation>
    <scope>NUCLEOTIDE SEQUENCE [LARGE SCALE GENOMIC DNA]</scope>
    <source>
        <strain evidence="12 13">DSM 25584</strain>
    </source>
</reference>
<keyword evidence="6 10" id="KW-0479">Metal-binding</keyword>
<feature type="site" description="Positions MEP for the nucleophilic attack" evidence="10">
    <location>
        <position position="152"/>
    </location>
</feature>
<keyword evidence="4 10" id="KW-0808">Transferase</keyword>
<evidence type="ECO:0000256" key="6">
    <source>
        <dbReference type="ARBA" id="ARBA00022723"/>
    </source>
</evidence>
<dbReference type="AlphaFoldDB" id="A0A1G7NC80"/>
<dbReference type="InterPro" id="IPR003526">
    <property type="entry name" value="MECDP_synthase"/>
</dbReference>
<accession>A0A1G7NC80</accession>
<dbReference type="NCBIfam" id="NF006899">
    <property type="entry name" value="PRK09382.1"/>
    <property type="match status" value="1"/>
</dbReference>
<protein>
    <recommendedName>
        <fullName evidence="10">Bifunctional enzyme IspD/IspF</fullName>
    </recommendedName>
    <domain>
        <recommendedName>
            <fullName evidence="10">2-C-methyl-D-erythritol 4-phosphate cytidylyltransferase</fullName>
            <ecNumber evidence="10">2.7.7.60</ecNumber>
        </recommendedName>
        <alternativeName>
            <fullName evidence="10">4-diphosphocytidyl-2C-methyl-D-erythritol synthase</fullName>
        </alternativeName>
        <alternativeName>
            <fullName evidence="10">MEP cytidylyltransferase</fullName>
            <shortName evidence="10">MCT</shortName>
        </alternativeName>
    </domain>
    <domain>
        <recommendedName>
            <fullName evidence="10">2-C-methyl-D-erythritol 2,4-cyclodiphosphate synthase</fullName>
            <shortName evidence="10">MECDP-synthase</shortName>
            <shortName evidence="10">MECPP-synthase</shortName>
            <shortName evidence="10">MECPS</shortName>
            <ecNumber evidence="10">4.6.1.12</ecNumber>
        </recommendedName>
    </domain>
</protein>
<dbReference type="NCBIfam" id="TIGR00151">
    <property type="entry name" value="ispF"/>
    <property type="match status" value="1"/>
</dbReference>
<comment type="caution">
    <text evidence="10">Lacks conserved residue(s) required for the propagation of feature annotation.</text>
</comment>
<comment type="cofactor">
    <cofactor evidence="10">
        <name>a divalent metal cation</name>
        <dbReference type="ChEBI" id="CHEBI:60240"/>
    </cofactor>
</comment>
<comment type="similarity">
    <text evidence="10">In the C-terminal section; belongs to the IspF family.</text>
</comment>
<dbReference type="InterPro" id="IPR026596">
    <property type="entry name" value="IspD/F"/>
</dbReference>
<dbReference type="Proteomes" id="UP000199415">
    <property type="component" value="Unassembled WGS sequence"/>
</dbReference>
<comment type="pathway">
    <text evidence="2 10">Isoprenoid biosynthesis; isopentenyl diphosphate biosynthesis via DXP pathway; isopentenyl diphosphate from 1-deoxy-D-xylulose 5-phosphate: step 2/6.</text>
</comment>
<feature type="site" description="Transition state stabilizer" evidence="10">
    <location>
        <position position="23"/>
    </location>
</feature>
<feature type="region of interest" description="2-C-methyl-D-erythritol 4-phosphate cytidylyltransferase" evidence="10">
    <location>
        <begin position="1"/>
        <end position="226"/>
    </location>
</feature>
<dbReference type="InterPro" id="IPR001228">
    <property type="entry name" value="IspD"/>
</dbReference>
<comment type="catalytic activity">
    <reaction evidence="1 10">
        <text>2-C-methyl-D-erythritol 4-phosphate + CTP + H(+) = 4-CDP-2-C-methyl-D-erythritol + diphosphate</text>
        <dbReference type="Rhea" id="RHEA:13429"/>
        <dbReference type="ChEBI" id="CHEBI:15378"/>
        <dbReference type="ChEBI" id="CHEBI:33019"/>
        <dbReference type="ChEBI" id="CHEBI:37563"/>
        <dbReference type="ChEBI" id="CHEBI:57823"/>
        <dbReference type="ChEBI" id="CHEBI:58262"/>
        <dbReference type="EC" id="2.7.7.60"/>
    </reaction>
</comment>
<dbReference type="InterPro" id="IPR036571">
    <property type="entry name" value="MECDP_synthase_sf"/>
</dbReference>
<dbReference type="HAMAP" id="MF_00107">
    <property type="entry name" value="IspF"/>
    <property type="match status" value="1"/>
</dbReference>
<keyword evidence="8 10" id="KW-0456">Lyase</keyword>
<evidence type="ECO:0000256" key="2">
    <source>
        <dbReference type="ARBA" id="ARBA00004787"/>
    </source>
</evidence>
<feature type="binding site" evidence="10">
    <location>
        <position position="368"/>
    </location>
    <ligand>
        <name>4-CDP-2-C-methyl-D-erythritol 2-phosphate</name>
        <dbReference type="ChEBI" id="CHEBI:57919"/>
    </ligand>
</feature>
<dbReference type="SUPFAM" id="SSF69765">
    <property type="entry name" value="IpsF-like"/>
    <property type="match status" value="1"/>
</dbReference>
<dbReference type="HAMAP" id="MF_01520">
    <property type="entry name" value="IspDF"/>
    <property type="match status" value="1"/>
</dbReference>
<feature type="binding site" evidence="10">
    <location>
        <begin position="282"/>
        <end position="284"/>
    </location>
    <ligand>
        <name>4-CDP-2-C-methyl-D-erythritol 2-phosphate</name>
        <dbReference type="ChEBI" id="CHEBI:57919"/>
    </ligand>
</feature>
<dbReference type="EC" id="4.6.1.12" evidence="10"/>
<dbReference type="RefSeq" id="WP_090018757.1">
    <property type="nucleotide sequence ID" value="NZ_FNCE01000002.1"/>
</dbReference>
<dbReference type="UniPathway" id="UPA00056">
    <property type="reaction ID" value="UER00093"/>
</dbReference>
<dbReference type="Pfam" id="PF01128">
    <property type="entry name" value="IspD"/>
    <property type="match status" value="1"/>
</dbReference>